<dbReference type="RefSeq" id="WP_071065843.1">
    <property type="nucleotide sequence ID" value="NZ_MAXA01000240.1"/>
</dbReference>
<feature type="region of interest" description="Disordered" evidence="1">
    <location>
        <begin position="111"/>
        <end position="178"/>
    </location>
</feature>
<feature type="compositionally biased region" description="Pro residues" evidence="1">
    <location>
        <begin position="137"/>
        <end position="146"/>
    </location>
</feature>
<protein>
    <submittedName>
        <fullName evidence="2">Uncharacterized protein</fullName>
    </submittedName>
</protein>
<dbReference type="OrthoDB" id="9999982at2"/>
<feature type="compositionally biased region" description="Basic and acidic residues" evidence="1">
    <location>
        <begin position="158"/>
        <end position="178"/>
    </location>
</feature>
<gene>
    <name evidence="2" type="ORF">BBK14_24290</name>
</gene>
<feature type="compositionally biased region" description="Low complexity" evidence="1">
    <location>
        <begin position="126"/>
        <end position="136"/>
    </location>
</feature>
<dbReference type="EMBL" id="MAXA01000240">
    <property type="protein sequence ID" value="OHV23245.1"/>
    <property type="molecule type" value="Genomic_DNA"/>
</dbReference>
<evidence type="ECO:0000313" key="2">
    <source>
        <dbReference type="EMBL" id="OHV23245.1"/>
    </source>
</evidence>
<dbReference type="AlphaFoldDB" id="A0A1S1PQR4"/>
<proteinExistence type="predicted"/>
<name>A0A1S1PQR4_9ACTN</name>
<dbReference type="Proteomes" id="UP000179769">
    <property type="component" value="Unassembled WGS sequence"/>
</dbReference>
<keyword evidence="3" id="KW-1185">Reference proteome</keyword>
<accession>A0A1S1PQR4</accession>
<organism evidence="2 3">
    <name type="scientific">Parafrankia soli</name>
    <dbReference type="NCBI Taxonomy" id="2599596"/>
    <lineage>
        <taxon>Bacteria</taxon>
        <taxon>Bacillati</taxon>
        <taxon>Actinomycetota</taxon>
        <taxon>Actinomycetes</taxon>
        <taxon>Frankiales</taxon>
        <taxon>Frankiaceae</taxon>
        <taxon>Parafrankia</taxon>
    </lineage>
</organism>
<reference evidence="3" key="1">
    <citation type="submission" date="2016-07" db="EMBL/GenBank/DDBJ databases">
        <title>Frankia sp. NRRL B-16219 Genome sequencing.</title>
        <authorList>
            <person name="Ghodhbane-Gtari F."/>
            <person name="Swanson E."/>
            <person name="Gueddou A."/>
            <person name="Louati M."/>
            <person name="Nouioui I."/>
            <person name="Hezbri K."/>
            <person name="Abebe-Akele F."/>
            <person name="Simpson S."/>
            <person name="Morris K."/>
            <person name="Thomas K."/>
            <person name="Gtari M."/>
            <person name="Tisa L.S."/>
        </authorList>
    </citation>
    <scope>NUCLEOTIDE SEQUENCE [LARGE SCALE GENOMIC DNA]</scope>
    <source>
        <strain evidence="3">NRRL B-16219</strain>
    </source>
</reference>
<sequence length="178" mass="19961">MTREEYARLMGDDATGRQARAFIDQAREVGPLPRYGSPQWLALPAADVRRRAAVLVAAECWRLESSPLWIRAQLEAEQDGARRAATAEFEDMWRRTLDGITRVDRARAAGSDIGLPLPERRRLALQPRPGDRTTPQPTRPRPPSPAHHPRGPQNGALRRSERLARTDAAADHGRERTP</sequence>
<comment type="caution">
    <text evidence="2">The sequence shown here is derived from an EMBL/GenBank/DDBJ whole genome shotgun (WGS) entry which is preliminary data.</text>
</comment>
<evidence type="ECO:0000313" key="3">
    <source>
        <dbReference type="Proteomes" id="UP000179769"/>
    </source>
</evidence>
<evidence type="ECO:0000256" key="1">
    <source>
        <dbReference type="SAM" id="MobiDB-lite"/>
    </source>
</evidence>